<feature type="repeat" description="WD" evidence="3">
    <location>
        <begin position="693"/>
        <end position="734"/>
    </location>
</feature>
<gene>
    <name evidence="6" type="ORF">P168DRAFT_276424</name>
</gene>
<protein>
    <submittedName>
        <fullName evidence="6">SnoRNA binding protein</fullName>
    </submittedName>
</protein>
<dbReference type="RefSeq" id="XP_024689002.1">
    <property type="nucleotide sequence ID" value="XM_024835560.1"/>
</dbReference>
<dbReference type="PROSITE" id="PS50082">
    <property type="entry name" value="WD_REPEATS_2"/>
    <property type="match status" value="2"/>
</dbReference>
<dbReference type="PANTHER" id="PTHR22840:SF12">
    <property type="entry name" value="WD REPEAT-CONTAINING PROTEIN 36"/>
    <property type="match status" value="1"/>
</dbReference>
<dbReference type="InterPro" id="IPR019775">
    <property type="entry name" value="WD40_repeat_CS"/>
</dbReference>
<dbReference type="InterPro" id="IPR011047">
    <property type="entry name" value="Quinoprotein_ADH-like_sf"/>
</dbReference>
<feature type="repeat" description="WD" evidence="3">
    <location>
        <begin position="608"/>
        <end position="649"/>
    </location>
</feature>
<evidence type="ECO:0000259" key="5">
    <source>
        <dbReference type="Pfam" id="PF25171"/>
    </source>
</evidence>
<dbReference type="InterPro" id="IPR059157">
    <property type="entry name" value="WDR36-Utp21_N"/>
</dbReference>
<evidence type="ECO:0000313" key="7">
    <source>
        <dbReference type="Proteomes" id="UP000234254"/>
    </source>
</evidence>
<accession>A0A2I1CS17</accession>
<dbReference type="GO" id="GO:0034388">
    <property type="term" value="C:Pwp2p-containing subcomplex of 90S preribosome"/>
    <property type="evidence" value="ECO:0007669"/>
    <property type="project" value="TreeGrafter"/>
</dbReference>
<evidence type="ECO:0000256" key="1">
    <source>
        <dbReference type="ARBA" id="ARBA00022574"/>
    </source>
</evidence>
<proteinExistence type="predicted"/>
<feature type="domain" description="WDR36/Utp21 C-terminal" evidence="4">
    <location>
        <begin position="823"/>
        <end position="1036"/>
    </location>
</feature>
<keyword evidence="1 3" id="KW-0853">WD repeat</keyword>
<dbReference type="OrthoDB" id="10250769at2759"/>
<dbReference type="GO" id="GO:0006364">
    <property type="term" value="P:rRNA processing"/>
    <property type="evidence" value="ECO:0007669"/>
    <property type="project" value="InterPro"/>
</dbReference>
<dbReference type="SUPFAM" id="SSF50998">
    <property type="entry name" value="Quinoprotein alcohol dehydrogenase-like"/>
    <property type="match status" value="1"/>
</dbReference>
<dbReference type="InterPro" id="IPR001680">
    <property type="entry name" value="WD40_rpt"/>
</dbReference>
<dbReference type="SMART" id="SM00320">
    <property type="entry name" value="WD40"/>
    <property type="match status" value="10"/>
</dbReference>
<dbReference type="PROSITE" id="PS50294">
    <property type="entry name" value="WD_REPEATS_REGION"/>
    <property type="match status" value="2"/>
</dbReference>
<dbReference type="PROSITE" id="PS00678">
    <property type="entry name" value="WD_REPEATS_1"/>
    <property type="match status" value="1"/>
</dbReference>
<evidence type="ECO:0000256" key="2">
    <source>
        <dbReference type="ARBA" id="ARBA00022737"/>
    </source>
</evidence>
<dbReference type="Gene3D" id="2.130.10.10">
    <property type="entry name" value="YVTN repeat-like/Quinoprotein amine dehydrogenase"/>
    <property type="match status" value="2"/>
</dbReference>
<dbReference type="Pfam" id="PF25171">
    <property type="entry name" value="Beta-prop_WDR36-Utp21_1st"/>
    <property type="match status" value="1"/>
</dbReference>
<dbReference type="EMBL" id="MSFM01000015">
    <property type="protein sequence ID" value="PKY00408.1"/>
    <property type="molecule type" value="Genomic_DNA"/>
</dbReference>
<evidence type="ECO:0000256" key="3">
    <source>
        <dbReference type="PROSITE-ProRule" id="PRU00221"/>
    </source>
</evidence>
<comment type="caution">
    <text evidence="6">The sequence shown here is derived from an EMBL/GenBank/DDBJ whole genome shotgun (WGS) entry which is preliminary data.</text>
</comment>
<keyword evidence="7" id="KW-1185">Reference proteome</keyword>
<dbReference type="InterPro" id="IPR036322">
    <property type="entry name" value="WD40_repeat_dom_sf"/>
</dbReference>
<feature type="domain" description="WDR36/Utp21 N-terminal" evidence="5">
    <location>
        <begin position="75"/>
        <end position="380"/>
    </location>
</feature>
<dbReference type="VEuPathDB" id="FungiDB:P168DRAFT_276424"/>
<organism evidence="6 7">
    <name type="scientific">Aspergillus campestris (strain IBT 28561)</name>
    <dbReference type="NCBI Taxonomy" id="1392248"/>
    <lineage>
        <taxon>Eukaryota</taxon>
        <taxon>Fungi</taxon>
        <taxon>Dikarya</taxon>
        <taxon>Ascomycota</taxon>
        <taxon>Pezizomycotina</taxon>
        <taxon>Eurotiomycetes</taxon>
        <taxon>Eurotiomycetidae</taxon>
        <taxon>Eurotiales</taxon>
        <taxon>Aspergillaceae</taxon>
        <taxon>Aspergillus</taxon>
        <taxon>Aspergillus subgen. Circumdati</taxon>
    </lineage>
</organism>
<dbReference type="GO" id="GO:0032040">
    <property type="term" value="C:small-subunit processome"/>
    <property type="evidence" value="ECO:0007669"/>
    <property type="project" value="InterPro"/>
</dbReference>
<dbReference type="GeneID" id="36543084"/>
<dbReference type="Pfam" id="PF04192">
    <property type="entry name" value="Utp21"/>
    <property type="match status" value="1"/>
</dbReference>
<dbReference type="PANTHER" id="PTHR22840">
    <property type="entry name" value="WD REPEAT-CONTAINING PROTEIN 36"/>
    <property type="match status" value="1"/>
</dbReference>
<dbReference type="AlphaFoldDB" id="A0A2I1CS17"/>
<dbReference type="Pfam" id="PF25168">
    <property type="entry name" value="Beta-prop_WDR36-Utp21_2nd"/>
    <property type="match status" value="1"/>
</dbReference>
<dbReference type="InterPro" id="IPR007319">
    <property type="entry name" value="WDR36/Utp21_C"/>
</dbReference>
<evidence type="ECO:0000259" key="4">
    <source>
        <dbReference type="Pfam" id="PF04192"/>
    </source>
</evidence>
<keyword evidence="2" id="KW-0677">Repeat</keyword>
<dbReference type="InterPro" id="IPR015943">
    <property type="entry name" value="WD40/YVTN_repeat-like_dom_sf"/>
</dbReference>
<dbReference type="Proteomes" id="UP000234254">
    <property type="component" value="Unassembled WGS sequence"/>
</dbReference>
<reference evidence="6" key="1">
    <citation type="submission" date="2016-12" db="EMBL/GenBank/DDBJ databases">
        <title>The genomes of Aspergillus section Nigri reveals drivers in fungal speciation.</title>
        <authorList>
            <consortium name="DOE Joint Genome Institute"/>
            <person name="Vesth T.C."/>
            <person name="Nybo J."/>
            <person name="Theobald S."/>
            <person name="Brandl J."/>
            <person name="Frisvad J.C."/>
            <person name="Nielsen K.F."/>
            <person name="Lyhne E.K."/>
            <person name="Kogle M.E."/>
            <person name="Kuo A."/>
            <person name="Riley R."/>
            <person name="Clum A."/>
            <person name="Nolan M."/>
            <person name="Lipzen A."/>
            <person name="Salamov A."/>
            <person name="Henrissat B."/>
            <person name="Wiebenga A."/>
            <person name="De vries R.P."/>
            <person name="Grigoriev I.V."/>
            <person name="Mortensen U.H."/>
            <person name="Andersen M.R."/>
            <person name="Baker S.E."/>
        </authorList>
    </citation>
    <scope>NUCLEOTIDE SEQUENCE</scope>
    <source>
        <strain evidence="6">IBT 28561</strain>
    </source>
</reference>
<evidence type="ECO:0000313" key="6">
    <source>
        <dbReference type="EMBL" id="PKY00408.1"/>
    </source>
</evidence>
<dbReference type="SUPFAM" id="SSF50978">
    <property type="entry name" value="WD40 repeat-like"/>
    <property type="match status" value="1"/>
</dbReference>
<sequence>MIDLKPLESTKMPSVDQEGYHLPLLKRQKRAIDNEIHSAPKSGSKIFSPFRTLGLVSPTTVPFTSVRLGKSTFQITTSIGRSLQTYDLRRGLNLVFITRPLTPDTITATCAWQDKIFAAWGNLRPNSPGGIWVFKRGKKIASLDIPAECTGPVNRLLVFGSWVVGCSENCIQIWKNISHDHYTTLRPPPSRESSERGLYTNEICTMPTYINKVFVGRYDGGVDIWNVKTGKLIYSILPPSSNCGAVTALQPTPVLSLLAIAYDSGTIDIRNIETGRFILHLEPASSRMEKVTSFAFRSDGLGSGDDGRKAGVMATASSESGDIKLWDLNNGGRVMGVLRSAHLLSENEPGSGVTHIQFLDGQPLLVSSGKDNSLKTWIFDEVPFSPIPRPLHSRGGHASAITSLGFLPSSSDGSEFGGKWLLSASKDGGLWGFSVRKDSQNTEISQGAGKQRSKKVIGLEGVGGSVQNVPLRTPEITCIACSLNRDGGMGLTTSGPVWTNPRVTNTDASNKTGWESIVTGHRGDKYARTWFWGKKKAGRWAFETSDGSEVKSVAVSNCGTFALVGSAAGSIDMFNLQSGSYRQSFPARDQRANIKSGTKLHPSSQSSNTKHTKAVTGLAIDGLNQVVVSCGLDGRIKFWDFVTGILIDELNWYPMTSITGLRYSTTSELIAVSCDDLSIRVVDLETRKVVREFWGCVGQVNDLTFSYDGRWVIATSMDSVVRVWDVPTGHLIDLFRLTSTCTALAMSSTGEFLATAHADGVGVSLWSNRGLFTPISCQNLDESNIASVDFHTAAGENGGGAIEAAFSEAPSASEVEGPLLNSQQLDRDMLTLSKVPKSKWQTLLNLHIIKERNKPVEPPKAPQKAPFFLPAAHDVLESDTNVDLDRVTESTVTERSRIAKMYSSETSFVTLLKSASLSGDFESFIEHLKSLPPAKVDVEIRSLSPQVREGQSELSAFVCALSSRLRSKMDFELVNAWMAVFLKAHSDVIERCSESSTDEYSVLKDALDTWTRVQRIEARRLTELVGYCRGVVGFLRSSR</sequence>
<name>A0A2I1CS17_ASPC2</name>